<sequence>MFANLACPAGGKTSSMEESEISETPTTETELLKELEKWKEKVEKTEKLKSEILVLTRAVDEKKRMRQKDLTDLMDESNRRANERMRIQENQKKQLSLIYEQNKKLKMETQILKLNLETKKMKCGDLTQSFSLKKCLPEKKMKFVHLKDVEDEDEYMNMCCDFHVATEIPIMVNQGEALIQFEEESVAQQLITKHSHIINLENKKVVLEARPVALKRGTTFELHVKISQTKIYVSNIPNVNIHMEWMRDKLELLFCKAKLGGIQNISYDPRFQMAIITFAQPIALNNIIRYGQCCIDIFGQIHLLTVSPVKNCNVEKVQMFSGTSKKTVLLTGINAEQKDENVEDVIEIHFQKPSNGGGEVEQVTYVPKGTKIAYFEINKGDFI</sequence>
<evidence type="ECO:0000256" key="1">
    <source>
        <dbReference type="SAM" id="MobiDB-lite"/>
    </source>
</evidence>
<proteinExistence type="predicted"/>
<dbReference type="AlphaFoldDB" id="A0A9F3QSB7"/>
<feature type="compositionally biased region" description="Low complexity" evidence="1">
    <location>
        <begin position="12"/>
        <end position="29"/>
    </location>
</feature>
<dbReference type="KEGG" id="pbi:103054407"/>
<dbReference type="PANTHER" id="PTHR15225">
    <property type="entry name" value="INTERFERON-INDUCED PROTEIN 35/NMI N-MYC/STAT INTERACTING PROTEIN"/>
    <property type="match status" value="1"/>
</dbReference>
<feature type="domain" description="NID" evidence="2">
    <location>
        <begin position="274"/>
        <end position="362"/>
    </location>
</feature>
<dbReference type="Proteomes" id="UP000695026">
    <property type="component" value="Unplaced"/>
</dbReference>
<dbReference type="PANTHER" id="PTHR15225:SF4">
    <property type="entry name" value="N-MYC-INTERACTOR"/>
    <property type="match status" value="1"/>
</dbReference>
<dbReference type="OrthoDB" id="9903237at2759"/>
<dbReference type="CTD" id="9111"/>
<keyword evidence="3" id="KW-1185">Reference proteome</keyword>
<reference evidence="4" key="1">
    <citation type="submission" date="2025-08" db="UniProtKB">
        <authorList>
            <consortium name="RefSeq"/>
        </authorList>
    </citation>
    <scope>IDENTIFICATION</scope>
    <source>
        <tissue evidence="4">Liver</tissue>
    </source>
</reference>
<feature type="region of interest" description="Disordered" evidence="1">
    <location>
        <begin position="1"/>
        <end position="30"/>
    </location>
</feature>
<evidence type="ECO:0000313" key="4">
    <source>
        <dbReference type="RefSeq" id="XP_015742923.1"/>
    </source>
</evidence>
<organism evidence="3 4">
    <name type="scientific">Python bivittatus</name>
    <name type="common">Burmese python</name>
    <name type="synonym">Python molurus bivittatus</name>
    <dbReference type="NCBI Taxonomy" id="176946"/>
    <lineage>
        <taxon>Eukaryota</taxon>
        <taxon>Metazoa</taxon>
        <taxon>Chordata</taxon>
        <taxon>Craniata</taxon>
        <taxon>Vertebrata</taxon>
        <taxon>Euteleostomi</taxon>
        <taxon>Lepidosauria</taxon>
        <taxon>Squamata</taxon>
        <taxon>Bifurcata</taxon>
        <taxon>Unidentata</taxon>
        <taxon>Episquamata</taxon>
        <taxon>Toxicofera</taxon>
        <taxon>Serpentes</taxon>
        <taxon>Henophidia</taxon>
        <taxon>Pythonidae</taxon>
        <taxon>Python</taxon>
    </lineage>
</organism>
<dbReference type="InterPro" id="IPR009909">
    <property type="entry name" value="Nmi/IFP35_dom"/>
</dbReference>
<dbReference type="GO" id="GO:0005737">
    <property type="term" value="C:cytoplasm"/>
    <property type="evidence" value="ECO:0007669"/>
    <property type="project" value="TreeGrafter"/>
</dbReference>
<evidence type="ECO:0000313" key="3">
    <source>
        <dbReference type="Proteomes" id="UP000695026"/>
    </source>
</evidence>
<name>A0A9F3QSB7_PYTBI</name>
<feature type="domain" description="NID" evidence="2">
    <location>
        <begin position="177"/>
        <end position="261"/>
    </location>
</feature>
<evidence type="ECO:0000259" key="2">
    <source>
        <dbReference type="Pfam" id="PF07292"/>
    </source>
</evidence>
<dbReference type="GeneID" id="103054407"/>
<accession>A0A9F3QSB7</accession>
<gene>
    <name evidence="4" type="primary">NMI</name>
</gene>
<dbReference type="RefSeq" id="XP_015742923.1">
    <property type="nucleotide sequence ID" value="XM_015887437.2"/>
</dbReference>
<protein>
    <submittedName>
        <fullName evidence="4">N-myc-interactor</fullName>
    </submittedName>
</protein>
<dbReference type="Pfam" id="PF07292">
    <property type="entry name" value="NID"/>
    <property type="match status" value="2"/>
</dbReference>
<dbReference type="OMA" id="IYAQIPE"/>